<dbReference type="EMBL" id="RRCH01000003">
    <property type="protein sequence ID" value="RRJ33498.1"/>
    <property type="molecule type" value="Genomic_DNA"/>
</dbReference>
<dbReference type="InterPro" id="IPR050155">
    <property type="entry name" value="HAD-like_hydrolase_sf"/>
</dbReference>
<dbReference type="PANTHER" id="PTHR43434">
    <property type="entry name" value="PHOSPHOGLYCOLATE PHOSPHATASE"/>
    <property type="match status" value="1"/>
</dbReference>
<evidence type="ECO:0000313" key="2">
    <source>
        <dbReference type="EMBL" id="RRJ33498.1"/>
    </source>
</evidence>
<dbReference type="Pfam" id="PF13419">
    <property type="entry name" value="HAD_2"/>
    <property type="match status" value="1"/>
</dbReference>
<dbReference type="Proteomes" id="UP000282322">
    <property type="component" value="Unassembled WGS sequence"/>
</dbReference>
<dbReference type="Gene3D" id="1.10.150.240">
    <property type="entry name" value="Putative phosphatase, domain 2"/>
    <property type="match status" value="1"/>
</dbReference>
<keyword evidence="3" id="KW-1185">Reference proteome</keyword>
<protein>
    <submittedName>
        <fullName evidence="2">HAD family hydrolase</fullName>
    </submittedName>
</protein>
<name>A0A3P3RKS2_9EURY</name>
<sequence length="228" mass="25224">MRPSTGDVSYDTVVFDSDGVLVEPPARETQLGAARAAFRAVGVEDVAHEHLVDIVDGVTSDRLTALCADYDLEPTTFWAVRERHDERSQFEAFRAGDRSCYDDVAVVSELSQCCGVVSNNHHSTIEFVLEFFGLQSAFDTYYGRPKTIESLALKKPNPHYLERALSELGAEKDATLYIGDSETDIVAAERTGVDSAFVRRSHRRDAVLTATPTYEISDLTEIRPLISS</sequence>
<dbReference type="SFLD" id="SFLDG01129">
    <property type="entry name" value="C1.5:_HAD__Beta-PGM__Phosphata"/>
    <property type="match status" value="1"/>
</dbReference>
<dbReference type="SUPFAM" id="SSF56784">
    <property type="entry name" value="HAD-like"/>
    <property type="match status" value="1"/>
</dbReference>
<gene>
    <name evidence="2" type="ORF">EIK79_01475</name>
</gene>
<dbReference type="PANTHER" id="PTHR43434:SF1">
    <property type="entry name" value="PHOSPHOGLYCOLATE PHOSPHATASE"/>
    <property type="match status" value="1"/>
</dbReference>
<dbReference type="InterPro" id="IPR023214">
    <property type="entry name" value="HAD_sf"/>
</dbReference>
<dbReference type="NCBIfam" id="TIGR01549">
    <property type="entry name" value="HAD-SF-IA-v1"/>
    <property type="match status" value="1"/>
</dbReference>
<dbReference type="Gene3D" id="3.40.50.1000">
    <property type="entry name" value="HAD superfamily/HAD-like"/>
    <property type="match status" value="1"/>
</dbReference>
<dbReference type="InterPro" id="IPR023198">
    <property type="entry name" value="PGP-like_dom2"/>
</dbReference>
<evidence type="ECO:0000256" key="1">
    <source>
        <dbReference type="ARBA" id="ARBA00007958"/>
    </source>
</evidence>
<dbReference type="GO" id="GO:0006281">
    <property type="term" value="P:DNA repair"/>
    <property type="evidence" value="ECO:0007669"/>
    <property type="project" value="TreeGrafter"/>
</dbReference>
<reference evidence="2 3" key="1">
    <citation type="submission" date="2018-11" db="EMBL/GenBank/DDBJ databases">
        <title>Taxonoimc description of Halomarina strain SPP-AMP-1.</title>
        <authorList>
            <person name="Pal Y."/>
            <person name="Srinivasana K."/>
            <person name="Verma A."/>
            <person name="Kumar P."/>
        </authorList>
    </citation>
    <scope>NUCLEOTIDE SEQUENCE [LARGE SCALE GENOMIC DNA]</scope>
    <source>
        <strain evidence="2 3">SPP-AMP-1</strain>
    </source>
</reference>
<dbReference type="AlphaFoldDB" id="A0A3P3RKS2"/>
<accession>A0A3P3RKS2</accession>
<organism evidence="2 3">
    <name type="scientific">Halocatena pleomorpha</name>
    <dbReference type="NCBI Taxonomy" id="1785090"/>
    <lineage>
        <taxon>Archaea</taxon>
        <taxon>Methanobacteriati</taxon>
        <taxon>Methanobacteriota</taxon>
        <taxon>Stenosarchaea group</taxon>
        <taxon>Halobacteria</taxon>
        <taxon>Halobacteriales</taxon>
        <taxon>Natronomonadaceae</taxon>
        <taxon>Halocatena</taxon>
    </lineage>
</organism>
<evidence type="ECO:0000313" key="3">
    <source>
        <dbReference type="Proteomes" id="UP000282322"/>
    </source>
</evidence>
<dbReference type="OrthoDB" id="115864at2157"/>
<keyword evidence="2" id="KW-0378">Hydrolase</keyword>
<comment type="caution">
    <text evidence="2">The sequence shown here is derived from an EMBL/GenBank/DDBJ whole genome shotgun (WGS) entry which is preliminary data.</text>
</comment>
<dbReference type="InterPro" id="IPR041492">
    <property type="entry name" value="HAD_2"/>
</dbReference>
<dbReference type="InterPro" id="IPR036412">
    <property type="entry name" value="HAD-like_sf"/>
</dbReference>
<comment type="similarity">
    <text evidence="1">Belongs to the HAD-like hydrolase superfamily.</text>
</comment>
<dbReference type="GO" id="GO:0008967">
    <property type="term" value="F:phosphoglycolate phosphatase activity"/>
    <property type="evidence" value="ECO:0007669"/>
    <property type="project" value="TreeGrafter"/>
</dbReference>
<dbReference type="InterPro" id="IPR006439">
    <property type="entry name" value="HAD-SF_hydro_IA"/>
</dbReference>
<dbReference type="SFLD" id="SFLDS00003">
    <property type="entry name" value="Haloacid_Dehalogenase"/>
    <property type="match status" value="1"/>
</dbReference>
<dbReference type="RefSeq" id="WP_124953363.1">
    <property type="nucleotide sequence ID" value="NZ_RRCH01000003.1"/>
</dbReference>
<proteinExistence type="inferred from homology"/>